<gene>
    <name evidence="3" type="ordered locus">TERTU_0048</name>
</gene>
<feature type="transmembrane region" description="Helical" evidence="2">
    <location>
        <begin position="50"/>
        <end position="71"/>
    </location>
</feature>
<sequence length="522" mass="56938">MSKQPTVQKGSQAKLDNFVFYGTVSVTGAAVMMVELLGTRIIGPYYGVSLVVWSSLLSVSLLALAFGYYLGGFFAANRGQWRLPHAVFTASVFIAAIPVLSQPVQLMFNGLGLRGGALASAFVLFTPALLMLGMAGPLVIQMATARVERVGATAGNVYAISTIGSVLGTLVLGFYLLPLFGTHAILWALALVLLLLALLLVIYERHRMKLATRLWPWLIAGLLVVIGVGAQAANASAKSYENYNVLFEQETHYGWVRVVDQPEKDLRWLMSDASTIGVEHLPTGQGLLGYQSIVRTLPWFKLESEKALLIGLGAGHLVADLAKFGIATDAIEIDPAVAKSAVDFFNFRPTGKVIVGDARYQVQRLENQKYDLIIHDCFTGGAEPFHLLSEEMIQLLKSRLTPNGVLAVNFVGFTDPTRLKPVQSIAATLDAVFAHRKNYVPRLGEDFSDYVFIVSDAPLNPGLHPSSKGTAQWLAQREVNIPAGNAPVITDDYNPLEFLQIAKAEYYRKLLIDRVGESVLFR</sequence>
<dbReference type="AlphaFoldDB" id="C5BKR1"/>
<feature type="transmembrane region" description="Helical" evidence="2">
    <location>
        <begin position="121"/>
        <end position="145"/>
    </location>
</feature>
<feature type="transmembrane region" description="Helical" evidence="2">
    <location>
        <begin position="18"/>
        <end position="38"/>
    </location>
</feature>
<dbReference type="OrthoDB" id="9761985at2"/>
<dbReference type="HOGENOM" id="CLU_008530_1_0_6"/>
<dbReference type="Pfam" id="PF01564">
    <property type="entry name" value="Spermine_synth"/>
    <property type="match status" value="1"/>
</dbReference>
<feature type="transmembrane region" description="Helical" evidence="2">
    <location>
        <begin position="157"/>
        <end position="178"/>
    </location>
</feature>
<keyword evidence="1" id="KW-0620">Polyamine biosynthesis</keyword>
<keyword evidence="4" id="KW-1185">Reference proteome</keyword>
<dbReference type="RefSeq" id="WP_015817510.1">
    <property type="nucleotide sequence ID" value="NC_012997.1"/>
</dbReference>
<dbReference type="KEGG" id="ttu:TERTU_0048"/>
<dbReference type="eggNOG" id="COG4262">
    <property type="taxonomic scope" value="Bacteria"/>
</dbReference>
<dbReference type="STRING" id="377629.TERTU_0048"/>
<protein>
    <recommendedName>
        <fullName evidence="5">Spermine/spermidine synthase family protein</fullName>
    </recommendedName>
</protein>
<evidence type="ECO:0000256" key="2">
    <source>
        <dbReference type="SAM" id="Phobius"/>
    </source>
</evidence>
<dbReference type="Proteomes" id="UP000009080">
    <property type="component" value="Chromosome"/>
</dbReference>
<dbReference type="PANTHER" id="PTHR43317:SF1">
    <property type="entry name" value="THERMOSPERMINE SYNTHASE ACAULIS5"/>
    <property type="match status" value="1"/>
</dbReference>
<proteinExistence type="predicted"/>
<name>C5BKR1_TERTT</name>
<dbReference type="GO" id="GO:0006596">
    <property type="term" value="P:polyamine biosynthetic process"/>
    <property type="evidence" value="ECO:0007669"/>
    <property type="project" value="UniProtKB-KW"/>
</dbReference>
<dbReference type="SUPFAM" id="SSF53335">
    <property type="entry name" value="S-adenosyl-L-methionine-dependent methyltransferases"/>
    <property type="match status" value="1"/>
</dbReference>
<dbReference type="NCBIfam" id="NF037959">
    <property type="entry name" value="MFS_SpdSyn"/>
    <property type="match status" value="1"/>
</dbReference>
<feature type="transmembrane region" description="Helical" evidence="2">
    <location>
        <begin position="83"/>
        <end position="101"/>
    </location>
</feature>
<evidence type="ECO:0000256" key="1">
    <source>
        <dbReference type="ARBA" id="ARBA00023115"/>
    </source>
</evidence>
<accession>C5BKR1</accession>
<reference evidence="3 4" key="1">
    <citation type="journal article" date="2009" name="PLoS ONE">
        <title>The complete genome of Teredinibacter turnerae T7901: an intracellular endosymbiont of marine wood-boring bivalves (shipworms).</title>
        <authorList>
            <person name="Yang J.C."/>
            <person name="Madupu R."/>
            <person name="Durkin A.S."/>
            <person name="Ekborg N.A."/>
            <person name="Pedamallu C.S."/>
            <person name="Hostetler J.B."/>
            <person name="Radune D."/>
            <person name="Toms B.S."/>
            <person name="Henrissat B."/>
            <person name="Coutinho P.M."/>
            <person name="Schwarz S."/>
            <person name="Field L."/>
            <person name="Trindade-Silva A.E."/>
            <person name="Soares C.A.G."/>
            <person name="Elshahawi S."/>
            <person name="Hanora A."/>
            <person name="Schmidt E.W."/>
            <person name="Haygood M.G."/>
            <person name="Posfai J."/>
            <person name="Benner J."/>
            <person name="Madinger C."/>
            <person name="Nove J."/>
            <person name="Anton B."/>
            <person name="Chaudhary K."/>
            <person name="Foster J."/>
            <person name="Holman A."/>
            <person name="Kumar S."/>
            <person name="Lessard P.A."/>
            <person name="Luyten Y.A."/>
            <person name="Slatko B."/>
            <person name="Wood N."/>
            <person name="Wu B."/>
            <person name="Teplitski M."/>
            <person name="Mougous J.D."/>
            <person name="Ward N."/>
            <person name="Eisen J.A."/>
            <person name="Badger J.H."/>
            <person name="Distel D.L."/>
        </authorList>
    </citation>
    <scope>NUCLEOTIDE SEQUENCE [LARGE SCALE GENOMIC DNA]</scope>
    <source>
        <strain evidence="4">ATCC 39867 / T7901</strain>
    </source>
</reference>
<evidence type="ECO:0000313" key="3">
    <source>
        <dbReference type="EMBL" id="ACR11398.1"/>
    </source>
</evidence>
<dbReference type="EMBL" id="CP001614">
    <property type="protein sequence ID" value="ACR11398.1"/>
    <property type="molecule type" value="Genomic_DNA"/>
</dbReference>
<evidence type="ECO:0000313" key="4">
    <source>
        <dbReference type="Proteomes" id="UP000009080"/>
    </source>
</evidence>
<dbReference type="InterPro" id="IPR029063">
    <property type="entry name" value="SAM-dependent_MTases_sf"/>
</dbReference>
<dbReference type="PANTHER" id="PTHR43317">
    <property type="entry name" value="THERMOSPERMINE SYNTHASE ACAULIS5"/>
    <property type="match status" value="1"/>
</dbReference>
<keyword evidence="2" id="KW-0812">Transmembrane</keyword>
<dbReference type="Gene3D" id="3.40.50.150">
    <property type="entry name" value="Vaccinia Virus protein VP39"/>
    <property type="match status" value="1"/>
</dbReference>
<keyword evidence="2" id="KW-1133">Transmembrane helix</keyword>
<keyword evidence="2" id="KW-0472">Membrane</keyword>
<feature type="transmembrane region" description="Helical" evidence="2">
    <location>
        <begin position="184"/>
        <end position="202"/>
    </location>
</feature>
<feature type="transmembrane region" description="Helical" evidence="2">
    <location>
        <begin position="214"/>
        <end position="233"/>
    </location>
</feature>
<evidence type="ECO:0008006" key="5">
    <source>
        <dbReference type="Google" id="ProtNLM"/>
    </source>
</evidence>
<organism evidence="3 4">
    <name type="scientific">Teredinibacter turnerae (strain ATCC 39867 / T7901)</name>
    <dbReference type="NCBI Taxonomy" id="377629"/>
    <lineage>
        <taxon>Bacteria</taxon>
        <taxon>Pseudomonadati</taxon>
        <taxon>Pseudomonadota</taxon>
        <taxon>Gammaproteobacteria</taxon>
        <taxon>Cellvibrionales</taxon>
        <taxon>Cellvibrionaceae</taxon>
        <taxon>Teredinibacter</taxon>
    </lineage>
</organism>